<name>A0AAE1DNG6_9GAST</name>
<protein>
    <submittedName>
        <fullName evidence="1">Uncharacterized protein</fullName>
    </submittedName>
</protein>
<organism evidence="1 2">
    <name type="scientific">Elysia crispata</name>
    <name type="common">lettuce slug</name>
    <dbReference type="NCBI Taxonomy" id="231223"/>
    <lineage>
        <taxon>Eukaryota</taxon>
        <taxon>Metazoa</taxon>
        <taxon>Spiralia</taxon>
        <taxon>Lophotrochozoa</taxon>
        <taxon>Mollusca</taxon>
        <taxon>Gastropoda</taxon>
        <taxon>Heterobranchia</taxon>
        <taxon>Euthyneura</taxon>
        <taxon>Panpulmonata</taxon>
        <taxon>Sacoglossa</taxon>
        <taxon>Placobranchoidea</taxon>
        <taxon>Plakobranchidae</taxon>
        <taxon>Elysia</taxon>
    </lineage>
</organism>
<accession>A0AAE1DNG6</accession>
<keyword evidence="2" id="KW-1185">Reference proteome</keyword>
<evidence type="ECO:0000313" key="1">
    <source>
        <dbReference type="EMBL" id="KAK3776822.1"/>
    </source>
</evidence>
<dbReference type="EMBL" id="JAWDGP010003173">
    <property type="protein sequence ID" value="KAK3776822.1"/>
    <property type="molecule type" value="Genomic_DNA"/>
</dbReference>
<sequence>MFSSQFLKIFSKNELILGTPPTEDTEQARRSLQPPVDLVIEPCTVSVDLTKIRESHRLVVNSTQRPAAIFSLIFRFLALLHCTPSAAACTSWQIEVPFLVSIRECPAS</sequence>
<gene>
    <name evidence="1" type="ORF">RRG08_024599</name>
</gene>
<reference evidence="1" key="1">
    <citation type="journal article" date="2023" name="G3 (Bethesda)">
        <title>A reference genome for the long-term kleptoplast-retaining sea slug Elysia crispata morphotype clarki.</title>
        <authorList>
            <person name="Eastman K.E."/>
            <person name="Pendleton A.L."/>
            <person name="Shaikh M.A."/>
            <person name="Suttiyut T."/>
            <person name="Ogas R."/>
            <person name="Tomko P."/>
            <person name="Gavelis G."/>
            <person name="Widhalm J.R."/>
            <person name="Wisecaver J.H."/>
        </authorList>
    </citation>
    <scope>NUCLEOTIDE SEQUENCE</scope>
    <source>
        <strain evidence="1">ECLA1</strain>
    </source>
</reference>
<evidence type="ECO:0000313" key="2">
    <source>
        <dbReference type="Proteomes" id="UP001283361"/>
    </source>
</evidence>
<dbReference type="Proteomes" id="UP001283361">
    <property type="component" value="Unassembled WGS sequence"/>
</dbReference>
<proteinExistence type="predicted"/>
<dbReference type="AlphaFoldDB" id="A0AAE1DNG6"/>
<comment type="caution">
    <text evidence="1">The sequence shown here is derived from an EMBL/GenBank/DDBJ whole genome shotgun (WGS) entry which is preliminary data.</text>
</comment>